<keyword evidence="6 12" id="KW-0812">Transmembrane</keyword>
<dbReference type="GO" id="GO:0043269">
    <property type="term" value="P:regulation of monoatomic ion transport"/>
    <property type="evidence" value="ECO:0007669"/>
    <property type="project" value="InterPro"/>
</dbReference>
<keyword evidence="11" id="KW-0739">Sodium transport</keyword>
<sequence length="226" mass="24025">LVTWREATDESNGGNVSHGLAYGCRRRRKDRSNPPRVAGGPHRQHSALFGCLVFGPKLTESEAAQDRCLSPPPPRGLLGPLGLLGREGWEFHCFPGWLTLPLALSSGGSPKGDVDPFYYGKAGGPPSPPFLSLPPTHRPLVPGISWLHPPSSPGSLGLLLGWAVGAVPGTTHPTSLPSPSSDYETVRNGGLIFAALAFVVGLIIILSKRLRCGGKKKHRQVDDDDL</sequence>
<keyword evidence="7" id="KW-0630">Potassium</keyword>
<dbReference type="PANTHER" id="PTHR14132:SF3">
    <property type="entry name" value="SODIUM_POTASSIUM-TRANSPORTING ATPASE SUBUNIT GAMMA"/>
    <property type="match status" value="1"/>
</dbReference>
<dbReference type="Gene3D" id="1.20.5.780">
    <property type="entry name" value="Single helix bin"/>
    <property type="match status" value="1"/>
</dbReference>
<evidence type="ECO:0000256" key="13">
    <source>
        <dbReference type="SAM" id="MobiDB-lite"/>
    </source>
</evidence>
<dbReference type="GO" id="GO:0006813">
    <property type="term" value="P:potassium ion transport"/>
    <property type="evidence" value="ECO:0007669"/>
    <property type="project" value="UniProtKB-KW"/>
</dbReference>
<keyword evidence="4" id="KW-0633">Potassium transport</keyword>
<dbReference type="Pfam" id="PF02038">
    <property type="entry name" value="ATP1G1_PLM_MAT8"/>
    <property type="match status" value="1"/>
</dbReference>
<organism evidence="14">
    <name type="scientific">Ursus maritimus</name>
    <name type="common">Polar bear</name>
    <name type="synonym">Thalarctos maritimus</name>
    <dbReference type="NCBI Taxonomy" id="29073"/>
    <lineage>
        <taxon>Eukaryota</taxon>
        <taxon>Metazoa</taxon>
        <taxon>Chordata</taxon>
        <taxon>Craniata</taxon>
        <taxon>Vertebrata</taxon>
        <taxon>Euteleostomi</taxon>
        <taxon>Mammalia</taxon>
        <taxon>Eutheria</taxon>
        <taxon>Laurasiatheria</taxon>
        <taxon>Carnivora</taxon>
        <taxon>Caniformia</taxon>
        <taxon>Ursidae</taxon>
        <taxon>Ursus</taxon>
    </lineage>
</organism>
<dbReference type="CDD" id="cd20318">
    <property type="entry name" value="FXYD2"/>
    <property type="match status" value="1"/>
</dbReference>
<evidence type="ECO:0000256" key="8">
    <source>
        <dbReference type="ARBA" id="ARBA00023053"/>
    </source>
</evidence>
<keyword evidence="5" id="KW-0740">Sodium/potassium transport</keyword>
<keyword evidence="10 12" id="KW-0472">Membrane</keyword>
<comment type="similarity">
    <text evidence="2 12">Belongs to the FXYD family.</text>
</comment>
<evidence type="ECO:0000256" key="7">
    <source>
        <dbReference type="ARBA" id="ARBA00022958"/>
    </source>
</evidence>
<accession>A0A452T3Q3</accession>
<evidence type="ECO:0000256" key="4">
    <source>
        <dbReference type="ARBA" id="ARBA00022538"/>
    </source>
</evidence>
<dbReference type="PANTHER" id="PTHR14132">
    <property type="entry name" value="SODIUM/POTASSIUM-TRANSPORTING ATPASE SUBUNIT GAMMA"/>
    <property type="match status" value="1"/>
</dbReference>
<dbReference type="AlphaFoldDB" id="A0A452T3Q3"/>
<evidence type="ECO:0000256" key="12">
    <source>
        <dbReference type="RuleBase" id="RU364131"/>
    </source>
</evidence>
<keyword evidence="9 12" id="KW-0406">Ion transport</keyword>
<dbReference type="InterPro" id="IPR047282">
    <property type="entry name" value="ATNG"/>
</dbReference>
<evidence type="ECO:0000256" key="5">
    <source>
        <dbReference type="ARBA" id="ARBA00022607"/>
    </source>
</evidence>
<dbReference type="GO" id="GO:0006814">
    <property type="term" value="P:sodium ion transport"/>
    <property type="evidence" value="ECO:0007669"/>
    <property type="project" value="UniProtKB-KW"/>
</dbReference>
<feature type="region of interest" description="Disordered" evidence="13">
    <location>
        <begin position="1"/>
        <end position="43"/>
    </location>
</feature>
<keyword evidence="8" id="KW-0915">Sodium</keyword>
<evidence type="ECO:0000256" key="11">
    <source>
        <dbReference type="ARBA" id="ARBA00023201"/>
    </source>
</evidence>
<proteinExistence type="inferred from homology"/>
<dbReference type="GO" id="GO:0016020">
    <property type="term" value="C:membrane"/>
    <property type="evidence" value="ECO:0007669"/>
    <property type="project" value="UniProtKB-SubCell"/>
</dbReference>
<evidence type="ECO:0000313" key="14">
    <source>
        <dbReference type="Ensembl" id="ENSUMAP00000002404"/>
    </source>
</evidence>
<dbReference type="Ensembl" id="ENSUMAT00000002972.1">
    <property type="protein sequence ID" value="ENSUMAP00000002404.1"/>
    <property type="gene ID" value="ENSUMAG00000002152.1"/>
</dbReference>
<evidence type="ECO:0000256" key="1">
    <source>
        <dbReference type="ARBA" id="ARBA00004167"/>
    </source>
</evidence>
<reference evidence="14" key="1">
    <citation type="submission" date="2019-03" db="UniProtKB">
        <authorList>
            <consortium name="Ensembl"/>
        </authorList>
    </citation>
    <scope>IDENTIFICATION</scope>
</reference>
<comment type="subcellular location">
    <subcellularLocation>
        <location evidence="1">Membrane</location>
        <topology evidence="1">Single-pass membrane protein</topology>
    </subcellularLocation>
</comment>
<evidence type="ECO:0000256" key="9">
    <source>
        <dbReference type="ARBA" id="ARBA00023065"/>
    </source>
</evidence>
<keyword evidence="12" id="KW-1133">Transmembrane helix</keyword>
<dbReference type="GeneTree" id="ENSGT00940000153062"/>
<dbReference type="InterPro" id="IPR000272">
    <property type="entry name" value="Ion-transport_regulator_FXYD"/>
</dbReference>
<evidence type="ECO:0000256" key="6">
    <source>
        <dbReference type="ARBA" id="ARBA00022692"/>
    </source>
</evidence>
<keyword evidence="3 12" id="KW-0813">Transport</keyword>
<evidence type="ECO:0000256" key="2">
    <source>
        <dbReference type="ARBA" id="ARBA00005948"/>
    </source>
</evidence>
<evidence type="ECO:0000256" key="3">
    <source>
        <dbReference type="ARBA" id="ARBA00022448"/>
    </source>
</evidence>
<protein>
    <recommendedName>
        <fullName evidence="12">FXYD domain-containing ion transport regulator</fullName>
    </recommendedName>
</protein>
<evidence type="ECO:0000256" key="10">
    <source>
        <dbReference type="ARBA" id="ARBA00023136"/>
    </source>
</evidence>
<feature type="transmembrane region" description="Helical" evidence="12">
    <location>
        <begin position="189"/>
        <end position="207"/>
    </location>
</feature>
<name>A0A452T3Q3_URSMA</name>
<dbReference type="GO" id="GO:0017080">
    <property type="term" value="F:sodium channel regulator activity"/>
    <property type="evidence" value="ECO:0007669"/>
    <property type="project" value="TreeGrafter"/>
</dbReference>